<comment type="caution">
    <text evidence="2">The sequence shown here is derived from an EMBL/GenBank/DDBJ whole genome shotgun (WGS) entry which is preliminary data.</text>
</comment>
<dbReference type="AlphaFoldDB" id="A0A254Q891"/>
<dbReference type="InterPro" id="IPR006070">
    <property type="entry name" value="Sua5-like_dom"/>
</dbReference>
<proteinExistence type="predicted"/>
<keyword evidence="3" id="KW-1185">Reference proteome</keyword>
<dbReference type="EMBL" id="NGUP01000001">
    <property type="protein sequence ID" value="OWS71127.1"/>
    <property type="molecule type" value="Genomic_DNA"/>
</dbReference>
<dbReference type="Gene3D" id="3.90.870.10">
    <property type="entry name" value="DHBP synthase"/>
    <property type="match status" value="1"/>
</dbReference>
<accession>A0A254Q891</accession>
<organism evidence="2 3">
    <name type="scientific">Polynucleobacter campilacus</name>
    <dbReference type="NCBI Taxonomy" id="1743163"/>
    <lineage>
        <taxon>Bacteria</taxon>
        <taxon>Pseudomonadati</taxon>
        <taxon>Pseudomonadota</taxon>
        <taxon>Betaproteobacteria</taxon>
        <taxon>Burkholderiales</taxon>
        <taxon>Burkholderiaceae</taxon>
        <taxon>Polynucleobacter</taxon>
    </lineage>
</organism>
<sequence>MSRLDIKADARRTFEICKSGGIAIFPVDVGYTMISGSREGLKKIFNAKQRGGHKRNALICDMETQRELQVLDKRGQEMIEVITQDYNLPLGPIATYRTDHPLMKKIDPNALAASTAGGTLAMLVNAGPFHAEITKLSREEVHPLFGSSANLTGTGTKFRVEDIQDELTSIADVIIDYGLRKYHMYRRSATLINFETMQVVRMGVCYEQISDILRRHYKIELPPDQSVDLNPSGHTNEFGLPIVNN</sequence>
<feature type="domain" description="YrdC-like" evidence="1">
    <location>
        <begin position="7"/>
        <end position="205"/>
    </location>
</feature>
<dbReference type="Proteomes" id="UP000197528">
    <property type="component" value="Unassembled WGS sequence"/>
</dbReference>
<dbReference type="OrthoDB" id="8840783at2"/>
<dbReference type="InterPro" id="IPR017945">
    <property type="entry name" value="DHBP_synth_RibB-like_a/b_dom"/>
</dbReference>
<dbReference type="GO" id="GO:0003725">
    <property type="term" value="F:double-stranded RNA binding"/>
    <property type="evidence" value="ECO:0007669"/>
    <property type="project" value="InterPro"/>
</dbReference>
<evidence type="ECO:0000313" key="2">
    <source>
        <dbReference type="EMBL" id="OWS71127.1"/>
    </source>
</evidence>
<dbReference type="Pfam" id="PF01300">
    <property type="entry name" value="Sua5_yciO_yrdC"/>
    <property type="match status" value="1"/>
</dbReference>
<gene>
    <name evidence="2" type="ORF">CBI31_02515</name>
</gene>
<name>A0A254Q891_9BURK</name>
<evidence type="ECO:0000313" key="3">
    <source>
        <dbReference type="Proteomes" id="UP000197528"/>
    </source>
</evidence>
<evidence type="ECO:0000259" key="1">
    <source>
        <dbReference type="PROSITE" id="PS51163"/>
    </source>
</evidence>
<dbReference type="RefSeq" id="WP_088524834.1">
    <property type="nucleotide sequence ID" value="NZ_NGUP01000001.1"/>
</dbReference>
<reference evidence="2 3" key="1">
    <citation type="submission" date="2017-05" db="EMBL/GenBank/DDBJ databases">
        <title>Genome of Polynucleobacter sp. MWH-Feld-100.</title>
        <authorList>
            <person name="Hahn M.W."/>
        </authorList>
    </citation>
    <scope>NUCLEOTIDE SEQUENCE [LARGE SCALE GENOMIC DNA]</scope>
    <source>
        <strain evidence="2 3">MWH-Feld-100</strain>
    </source>
</reference>
<dbReference type="SUPFAM" id="SSF55821">
    <property type="entry name" value="YrdC/RibB"/>
    <property type="match status" value="1"/>
</dbReference>
<dbReference type="PROSITE" id="PS51163">
    <property type="entry name" value="YRDC"/>
    <property type="match status" value="1"/>
</dbReference>
<protein>
    <recommendedName>
        <fullName evidence="1">YrdC-like domain-containing protein</fullName>
    </recommendedName>
</protein>